<feature type="region of interest" description="Disordered" evidence="1">
    <location>
        <begin position="116"/>
        <end position="138"/>
    </location>
</feature>
<dbReference type="PIRSF" id="PIRSF012509">
    <property type="entry name" value="CamS"/>
    <property type="match status" value="1"/>
</dbReference>
<comment type="caution">
    <text evidence="3">The sequence shown here is derived from an EMBL/GenBank/DDBJ whole genome shotgun (WGS) entry which is preliminary data.</text>
</comment>
<evidence type="ECO:0000313" key="3">
    <source>
        <dbReference type="EMBL" id="MCZ0725757.1"/>
    </source>
</evidence>
<dbReference type="Proteomes" id="UP001146670">
    <property type="component" value="Unassembled WGS sequence"/>
</dbReference>
<dbReference type="CDD" id="cd13440">
    <property type="entry name" value="CamS_repeat_2"/>
    <property type="match status" value="1"/>
</dbReference>
<dbReference type="Pfam" id="PF07537">
    <property type="entry name" value="CamS"/>
    <property type="match status" value="1"/>
</dbReference>
<evidence type="ECO:0000256" key="1">
    <source>
        <dbReference type="SAM" id="MobiDB-lite"/>
    </source>
</evidence>
<dbReference type="InterPro" id="IPR011426">
    <property type="entry name" value="CamS"/>
</dbReference>
<dbReference type="Gene3D" id="3.10.570.10">
    <property type="entry name" value="sex pheromone staph- cam373 precursor domain"/>
    <property type="match status" value="1"/>
</dbReference>
<dbReference type="PROSITE" id="PS51257">
    <property type="entry name" value="PROKAR_LIPOPROTEIN"/>
    <property type="match status" value="1"/>
</dbReference>
<sequence length="371" mass="40859">MLKKLRGLAVLSVLTMTLTACQQFEDIANQGDSQNNENQNEATQQLSEDYYQAVIEDNTYDVNNTRGLQAGPSSDANMKNMEKGLYELAQGVFPTDEFLFREGKVISEDQANAWLGAQSDDNPEGLNPSGYNSQKRDNFEPRYLNSILEYNLMQENDDGNLTLQGISIALAMNESDTFTNDDNEEKVEIDRETQIAKGKEMAQTIVSKIRENEDYQSIPIQVAIFTNAAVDDIGGGSFATEAMVSEGSELNDWVDYNVDYVVYGVDSAPNEEDGEAVSQFQSEVEGLFPQLSGISGVGRYVDGNLDSLHITINSQFDGYTETLALTQKAIDAASNLFNKNLGIEIEIHSPSGTRAVLSRPSGSDTFNYTIL</sequence>
<feature type="signal peptide" evidence="2">
    <location>
        <begin position="1"/>
        <end position="22"/>
    </location>
</feature>
<keyword evidence="4" id="KW-1185">Reference proteome</keyword>
<feature type="chain" id="PRO_5040768047" evidence="2">
    <location>
        <begin position="23"/>
        <end position="371"/>
    </location>
</feature>
<evidence type="ECO:0000313" key="4">
    <source>
        <dbReference type="Proteomes" id="UP001146670"/>
    </source>
</evidence>
<keyword evidence="2" id="KW-0732">Signal</keyword>
<accession>A0A9X3JET6</accession>
<gene>
    <name evidence="3" type="ORF">OW157_04120</name>
</gene>
<dbReference type="RefSeq" id="WP_268752069.1">
    <property type="nucleotide sequence ID" value="NZ_JAPRFQ010000001.1"/>
</dbReference>
<name>A0A9X3JET6_9LACT</name>
<dbReference type="CDD" id="cd13441">
    <property type="entry name" value="CamS_repeat_1"/>
    <property type="match status" value="1"/>
</dbReference>
<reference evidence="3" key="1">
    <citation type="submission" date="2022-12" db="EMBL/GenBank/DDBJ databases">
        <title>Description and comparative metabolic analysis of Aerococcus sp. nov., isolated from the feces of a pig.</title>
        <authorList>
            <person name="Chang Y.-H."/>
        </authorList>
    </citation>
    <scope>NUCLEOTIDE SEQUENCE</scope>
    <source>
        <strain evidence="3">YH-aer222</strain>
    </source>
</reference>
<protein>
    <submittedName>
        <fullName evidence="3">CamS family sex pheromone protein</fullName>
    </submittedName>
</protein>
<dbReference type="AlphaFoldDB" id="A0A9X3JET6"/>
<organism evidence="3 4">
    <name type="scientific">Aerococcus kribbianus</name>
    <dbReference type="NCBI Taxonomy" id="2999064"/>
    <lineage>
        <taxon>Bacteria</taxon>
        <taxon>Bacillati</taxon>
        <taxon>Bacillota</taxon>
        <taxon>Bacilli</taxon>
        <taxon>Lactobacillales</taxon>
        <taxon>Aerococcaceae</taxon>
        <taxon>Aerococcus</taxon>
    </lineage>
</organism>
<dbReference type="EMBL" id="JAPRFR010000001">
    <property type="protein sequence ID" value="MCZ0725757.1"/>
    <property type="molecule type" value="Genomic_DNA"/>
</dbReference>
<proteinExistence type="predicted"/>
<evidence type="ECO:0000256" key="2">
    <source>
        <dbReference type="SAM" id="SignalP"/>
    </source>
</evidence>